<keyword evidence="3" id="KW-1003">Cell membrane</keyword>
<feature type="domain" description="Na+/H+ antiporter MnhB subunit-related protein" evidence="8">
    <location>
        <begin position="6"/>
        <end position="126"/>
    </location>
</feature>
<evidence type="ECO:0000256" key="4">
    <source>
        <dbReference type="ARBA" id="ARBA00022692"/>
    </source>
</evidence>
<dbReference type="InterPro" id="IPR050622">
    <property type="entry name" value="CPA3_antiporter_subunitB"/>
</dbReference>
<comment type="caution">
    <text evidence="9">The sequence shown here is derived from an EMBL/GenBank/DDBJ whole genome shotgun (WGS) entry which is preliminary data.</text>
</comment>
<reference evidence="9" key="1">
    <citation type="journal article" date="2020" name="mSystems">
        <title>Genome- and Community-Level Interaction Insights into Carbon Utilization and Element Cycling Functions of Hydrothermarchaeota in Hydrothermal Sediment.</title>
        <authorList>
            <person name="Zhou Z."/>
            <person name="Liu Y."/>
            <person name="Xu W."/>
            <person name="Pan J."/>
            <person name="Luo Z.H."/>
            <person name="Li M."/>
        </authorList>
    </citation>
    <scope>NUCLEOTIDE SEQUENCE [LARGE SCALE GENOMIC DNA]</scope>
    <source>
        <strain evidence="9">SpSt-289</strain>
    </source>
</reference>
<keyword evidence="5 7" id="KW-1133">Transmembrane helix</keyword>
<keyword evidence="4 7" id="KW-0812">Transmembrane</keyword>
<protein>
    <submittedName>
        <fullName evidence="9">Na(+)/H(+) antiporter subunit B</fullName>
    </submittedName>
</protein>
<keyword evidence="6 7" id="KW-0472">Membrane</keyword>
<gene>
    <name evidence="9" type="ORF">ENQ20_10545</name>
</gene>
<dbReference type="PANTHER" id="PTHR33932:SF4">
    <property type="entry name" value="NA(+)_H(+) ANTIPORTER SUBUNIT B"/>
    <property type="match status" value="1"/>
</dbReference>
<name>A0A7C1FLC9_9CHLR</name>
<dbReference type="AlphaFoldDB" id="A0A7C1FLC9"/>
<sequence>MIEIYLRLVDKILTPVILLIAIFLFLRGHDLPGGGFIAGLVAASAIELTILARGTQATRDRYGPLAVPLAGAGLTIAVGAALLGMYNGGFFRSIWLEFYVGEEKLKLGTPQLFDLGVMLVVIGMAITYLLRLGEAAEAAVAQQSRLSSQTKEPHR</sequence>
<evidence type="ECO:0000256" key="7">
    <source>
        <dbReference type="SAM" id="Phobius"/>
    </source>
</evidence>
<evidence type="ECO:0000256" key="5">
    <source>
        <dbReference type="ARBA" id="ARBA00022989"/>
    </source>
</evidence>
<dbReference type="EMBL" id="DSMG01000102">
    <property type="protein sequence ID" value="HDX31913.1"/>
    <property type="molecule type" value="Genomic_DNA"/>
</dbReference>
<proteinExistence type="inferred from homology"/>
<organism evidence="9">
    <name type="scientific">Caldilinea aerophila</name>
    <dbReference type="NCBI Taxonomy" id="133453"/>
    <lineage>
        <taxon>Bacteria</taxon>
        <taxon>Bacillati</taxon>
        <taxon>Chloroflexota</taxon>
        <taxon>Caldilineae</taxon>
        <taxon>Caldilineales</taxon>
        <taxon>Caldilineaceae</taxon>
        <taxon>Caldilinea</taxon>
    </lineage>
</organism>
<dbReference type="GO" id="GO:0005886">
    <property type="term" value="C:plasma membrane"/>
    <property type="evidence" value="ECO:0007669"/>
    <property type="project" value="UniProtKB-SubCell"/>
</dbReference>
<evidence type="ECO:0000256" key="3">
    <source>
        <dbReference type="ARBA" id="ARBA00022475"/>
    </source>
</evidence>
<feature type="transmembrane region" description="Helical" evidence="7">
    <location>
        <begin position="65"/>
        <end position="86"/>
    </location>
</feature>
<evidence type="ECO:0000256" key="1">
    <source>
        <dbReference type="ARBA" id="ARBA00004651"/>
    </source>
</evidence>
<feature type="transmembrane region" description="Helical" evidence="7">
    <location>
        <begin position="112"/>
        <end position="130"/>
    </location>
</feature>
<feature type="transmembrane region" description="Helical" evidence="7">
    <location>
        <begin position="35"/>
        <end position="53"/>
    </location>
</feature>
<feature type="transmembrane region" description="Helical" evidence="7">
    <location>
        <begin position="12"/>
        <end position="29"/>
    </location>
</feature>
<comment type="subcellular location">
    <subcellularLocation>
        <location evidence="1">Cell membrane</location>
        <topology evidence="1">Multi-pass membrane protein</topology>
    </subcellularLocation>
</comment>
<accession>A0A7C1FLC9</accession>
<evidence type="ECO:0000256" key="6">
    <source>
        <dbReference type="ARBA" id="ARBA00023136"/>
    </source>
</evidence>
<dbReference type="InterPro" id="IPR007182">
    <property type="entry name" value="MnhB"/>
</dbReference>
<evidence type="ECO:0000256" key="2">
    <source>
        <dbReference type="ARBA" id="ARBA00009425"/>
    </source>
</evidence>
<dbReference type="PANTHER" id="PTHR33932">
    <property type="entry name" value="NA(+)/H(+) ANTIPORTER SUBUNIT B"/>
    <property type="match status" value="1"/>
</dbReference>
<evidence type="ECO:0000259" key="8">
    <source>
        <dbReference type="Pfam" id="PF04039"/>
    </source>
</evidence>
<comment type="similarity">
    <text evidence="2">Belongs to the CPA3 antiporters (TC 2.A.63) subunit B family.</text>
</comment>
<evidence type="ECO:0000313" key="9">
    <source>
        <dbReference type="EMBL" id="HDX31913.1"/>
    </source>
</evidence>
<dbReference type="Pfam" id="PF04039">
    <property type="entry name" value="MnhB"/>
    <property type="match status" value="1"/>
</dbReference>